<evidence type="ECO:0000256" key="3">
    <source>
        <dbReference type="ARBA" id="ARBA00022816"/>
    </source>
</evidence>
<evidence type="ECO:0000259" key="9">
    <source>
        <dbReference type="PROSITE" id="PS50196"/>
    </source>
</evidence>
<proteinExistence type="predicted"/>
<dbReference type="Pfam" id="PF00638">
    <property type="entry name" value="Ran_BP1"/>
    <property type="match status" value="1"/>
</dbReference>
<keyword evidence="11" id="KW-1185">Reference proteome</keyword>
<keyword evidence="4" id="KW-0653">Protein transport</keyword>
<keyword evidence="5" id="KW-0811">Translocation</keyword>
<dbReference type="EMBL" id="JANBQF010000047">
    <property type="protein sequence ID" value="KAJ2006793.1"/>
    <property type="molecule type" value="Genomic_DNA"/>
</dbReference>
<feature type="compositionally biased region" description="Low complexity" evidence="8">
    <location>
        <begin position="388"/>
        <end position="397"/>
    </location>
</feature>
<dbReference type="PROSITE" id="PS50196">
    <property type="entry name" value="RANBD1"/>
    <property type="match status" value="1"/>
</dbReference>
<feature type="compositionally biased region" description="Low complexity" evidence="8">
    <location>
        <begin position="58"/>
        <end position="90"/>
    </location>
</feature>
<protein>
    <recommendedName>
        <fullName evidence="9">RanBD1 domain-containing protein</fullName>
    </recommendedName>
</protein>
<evidence type="ECO:0000256" key="5">
    <source>
        <dbReference type="ARBA" id="ARBA00023010"/>
    </source>
</evidence>
<reference evidence="10" key="1">
    <citation type="submission" date="2022-07" db="EMBL/GenBank/DDBJ databases">
        <title>Phylogenomic reconstructions and comparative analyses of Kickxellomycotina fungi.</title>
        <authorList>
            <person name="Reynolds N.K."/>
            <person name="Stajich J.E."/>
            <person name="Barry K."/>
            <person name="Grigoriev I.V."/>
            <person name="Crous P."/>
            <person name="Smith M.E."/>
        </authorList>
    </citation>
    <scope>NUCLEOTIDE SEQUENCE</scope>
    <source>
        <strain evidence="10">IMI 214461</strain>
    </source>
</reference>
<dbReference type="GO" id="GO:0005643">
    <property type="term" value="C:nuclear pore"/>
    <property type="evidence" value="ECO:0007669"/>
    <property type="project" value="UniProtKB-SubCell"/>
</dbReference>
<dbReference type="OrthoDB" id="185618at2759"/>
<dbReference type="GO" id="GO:0015031">
    <property type="term" value="P:protein transport"/>
    <property type="evidence" value="ECO:0007669"/>
    <property type="project" value="UniProtKB-KW"/>
</dbReference>
<evidence type="ECO:0000313" key="10">
    <source>
        <dbReference type="EMBL" id="KAJ2006793.1"/>
    </source>
</evidence>
<dbReference type="PANTHER" id="PTHR38697">
    <property type="entry name" value="NUCLEAR PORE COMPLEX PROTEIN SIMILAR TO S. CEREVISIAE NUP2 (EUROFUNG)"/>
    <property type="match status" value="1"/>
</dbReference>
<comment type="subcellular location">
    <subcellularLocation>
        <location evidence="1">Nucleus</location>
        <location evidence="1">Nuclear pore complex</location>
    </subcellularLocation>
</comment>
<dbReference type="AlphaFoldDB" id="A0A9W8BME9"/>
<dbReference type="InterPro" id="IPR015007">
    <property type="entry name" value="NUP2/50/61"/>
</dbReference>
<feature type="region of interest" description="Disordered" evidence="8">
    <location>
        <begin position="432"/>
        <end position="487"/>
    </location>
</feature>
<evidence type="ECO:0000256" key="8">
    <source>
        <dbReference type="SAM" id="MobiDB-lite"/>
    </source>
</evidence>
<comment type="caution">
    <text evidence="10">The sequence shown here is derived from an EMBL/GenBank/DDBJ whole genome shotgun (WGS) entry which is preliminary data.</text>
</comment>
<dbReference type="Gene3D" id="2.30.29.30">
    <property type="entry name" value="Pleckstrin-homology domain (PH domain)/Phosphotyrosine-binding domain (PTB)"/>
    <property type="match status" value="1"/>
</dbReference>
<evidence type="ECO:0000256" key="6">
    <source>
        <dbReference type="ARBA" id="ARBA00023132"/>
    </source>
</evidence>
<keyword evidence="7" id="KW-0539">Nucleus</keyword>
<evidence type="ECO:0000256" key="2">
    <source>
        <dbReference type="ARBA" id="ARBA00022448"/>
    </source>
</evidence>
<dbReference type="InterPro" id="IPR000156">
    <property type="entry name" value="Ran_bind_dom"/>
</dbReference>
<feature type="region of interest" description="Disordered" evidence="8">
    <location>
        <begin position="367"/>
        <end position="397"/>
    </location>
</feature>
<gene>
    <name evidence="10" type="ORF">H4R26_001160</name>
</gene>
<feature type="compositionally biased region" description="Low complexity" evidence="8">
    <location>
        <begin position="440"/>
        <end position="452"/>
    </location>
</feature>
<dbReference type="Proteomes" id="UP001150907">
    <property type="component" value="Unassembled WGS sequence"/>
</dbReference>
<organism evidence="10 11">
    <name type="scientific">Coemansia thaxteri</name>
    <dbReference type="NCBI Taxonomy" id="2663907"/>
    <lineage>
        <taxon>Eukaryota</taxon>
        <taxon>Fungi</taxon>
        <taxon>Fungi incertae sedis</taxon>
        <taxon>Zoopagomycota</taxon>
        <taxon>Kickxellomycotina</taxon>
        <taxon>Kickxellomycetes</taxon>
        <taxon>Kickxellales</taxon>
        <taxon>Kickxellaceae</taxon>
        <taxon>Coemansia</taxon>
    </lineage>
</organism>
<evidence type="ECO:0000256" key="1">
    <source>
        <dbReference type="ARBA" id="ARBA00004567"/>
    </source>
</evidence>
<keyword evidence="6" id="KW-0906">Nuclear pore complex</keyword>
<dbReference type="PANTHER" id="PTHR38697:SF1">
    <property type="entry name" value="NUCLEAR PORE COMPLEX PROTEIN SIMILAR TO S. CEREVISIAE NUP2 (EUROFUNG)"/>
    <property type="match status" value="1"/>
</dbReference>
<dbReference type="GO" id="GO:0051028">
    <property type="term" value="P:mRNA transport"/>
    <property type="evidence" value="ECO:0007669"/>
    <property type="project" value="UniProtKB-KW"/>
</dbReference>
<feature type="compositionally biased region" description="Low complexity" evidence="8">
    <location>
        <begin position="367"/>
        <end position="377"/>
    </location>
</feature>
<evidence type="ECO:0000313" key="11">
    <source>
        <dbReference type="Proteomes" id="UP001150907"/>
    </source>
</evidence>
<dbReference type="InterPro" id="IPR053074">
    <property type="entry name" value="NPC_Nucleoporin"/>
</dbReference>
<feature type="region of interest" description="Disordered" evidence="8">
    <location>
        <begin position="1"/>
        <end position="111"/>
    </location>
</feature>
<keyword evidence="3" id="KW-0509">mRNA transport</keyword>
<evidence type="ECO:0000256" key="7">
    <source>
        <dbReference type="ARBA" id="ARBA00023242"/>
    </source>
</evidence>
<feature type="domain" description="RanBD1" evidence="9">
    <location>
        <begin position="468"/>
        <end position="597"/>
    </location>
</feature>
<feature type="compositionally biased region" description="Low complexity" evidence="8">
    <location>
        <begin position="22"/>
        <end position="33"/>
    </location>
</feature>
<feature type="compositionally biased region" description="Low complexity" evidence="8">
    <location>
        <begin position="281"/>
        <end position="293"/>
    </location>
</feature>
<feature type="region of interest" description="Disordered" evidence="8">
    <location>
        <begin position="273"/>
        <end position="293"/>
    </location>
</feature>
<feature type="compositionally biased region" description="Acidic residues" evidence="8">
    <location>
        <begin position="459"/>
        <end position="470"/>
    </location>
</feature>
<feature type="compositionally biased region" description="Low complexity" evidence="8">
    <location>
        <begin position="99"/>
        <end position="111"/>
    </location>
</feature>
<dbReference type="InterPro" id="IPR011993">
    <property type="entry name" value="PH-like_dom_sf"/>
</dbReference>
<evidence type="ECO:0000256" key="4">
    <source>
        <dbReference type="ARBA" id="ARBA00022927"/>
    </source>
</evidence>
<dbReference type="SMART" id="SM00160">
    <property type="entry name" value="RanBD"/>
    <property type="match status" value="1"/>
</dbReference>
<sequence>MGKRVADKQLTQLNQFEEETDASSSDQAQNSSAGFHKADPSALAQRVIKVPKSRLRGTAANANVSASASASAASPPTNTAAFSSFSGFGSTPANTSDTASESSSKGAFKGFSFGQTPTPAAASAAGSESKPAPSAVTATATAGAFTSTGAFASTGAFGSAGAFKLGAFGGSSAASDDKSAAKPAFNFGSKASSTFSFAAKPVAAEKSDAETSAVESKPAPFAMPSFKPPTTTTTAMTAAVEPKPAAFGMQPFKPPTTTPSFSASTFAPVAPTNGNPKDTKSVPVSTPATATATATADKDEEFYKNIRGLNVSLQTRIANALDSNAFVDLTPLLEQYRDHWSKLTTPATAELPTSTFDNSRLGSAASKTTVTPAAAPVQPQPPAFNFGATSASSSSSLTKPAASGFAFNFGKPQASSTAPADSGADAAEKKPVFSFGFGGQKPQQQPASAVASADHDEASANEDEDDNPEEEDKREPTTAGEEGETVEHQLRAKLYQWDKAQNKYKDLGAGILKINSRIADDGAKRARFICRQDGSNRITLNTSIFKNLTIEATDGKKRDLGMLVIVDGAPTRFLVRTKDANVCQDLFNAIERIKGQI</sequence>
<name>A0A9W8BME9_9FUNG</name>
<dbReference type="Pfam" id="PF08911">
    <property type="entry name" value="NUP50"/>
    <property type="match status" value="1"/>
</dbReference>
<feature type="region of interest" description="Disordered" evidence="8">
    <location>
        <begin position="209"/>
        <end position="232"/>
    </location>
</feature>
<dbReference type="SUPFAM" id="SSF50729">
    <property type="entry name" value="PH domain-like"/>
    <property type="match status" value="1"/>
</dbReference>
<accession>A0A9W8BME9</accession>
<keyword evidence="2" id="KW-0813">Transport</keyword>